<reference evidence="7 8" key="1">
    <citation type="submission" date="2020-05" db="EMBL/GenBank/DDBJ databases">
        <title>WGS assembly of Panicum virgatum.</title>
        <authorList>
            <person name="Lovell J.T."/>
            <person name="Jenkins J."/>
            <person name="Shu S."/>
            <person name="Juenger T.E."/>
            <person name="Schmutz J."/>
        </authorList>
    </citation>
    <scope>NUCLEOTIDE SEQUENCE [LARGE SCALE GENOMIC DNA]</scope>
    <source>
        <strain evidence="8">cv. AP13</strain>
    </source>
</reference>
<comment type="similarity">
    <text evidence="1 4">Belongs to the UDP-glycosyltransferase family.</text>
</comment>
<evidence type="ECO:0000256" key="5">
    <source>
        <dbReference type="RuleBase" id="RU362057"/>
    </source>
</evidence>
<feature type="domain" description="Glycosyltransferase N-terminal" evidence="6">
    <location>
        <begin position="9"/>
        <end position="160"/>
    </location>
</feature>
<evidence type="ECO:0000313" key="8">
    <source>
        <dbReference type="Proteomes" id="UP000823388"/>
    </source>
</evidence>
<evidence type="ECO:0000256" key="2">
    <source>
        <dbReference type="ARBA" id="ARBA00022676"/>
    </source>
</evidence>
<dbReference type="Pfam" id="PF26168">
    <property type="entry name" value="Glyco_transf_N"/>
    <property type="match status" value="1"/>
</dbReference>
<dbReference type="PANTHER" id="PTHR48047">
    <property type="entry name" value="GLYCOSYLTRANSFERASE"/>
    <property type="match status" value="1"/>
</dbReference>
<evidence type="ECO:0000259" key="6">
    <source>
        <dbReference type="Pfam" id="PF26168"/>
    </source>
</evidence>
<dbReference type="AlphaFoldDB" id="A0A8T0NDA9"/>
<dbReference type="SUPFAM" id="SSF53756">
    <property type="entry name" value="UDP-Glycosyltransferase/glycogen phosphorylase"/>
    <property type="match status" value="1"/>
</dbReference>
<dbReference type="EC" id="2.4.1.-" evidence="5"/>
<comment type="caution">
    <text evidence="7">The sequence shown here is derived from an EMBL/GenBank/DDBJ whole genome shotgun (WGS) entry which is preliminary data.</text>
</comment>
<dbReference type="OrthoDB" id="5835829at2759"/>
<dbReference type="PROSITE" id="PS00375">
    <property type="entry name" value="UDPGT"/>
    <property type="match status" value="1"/>
</dbReference>
<sequence>MATTRKKHVVLFPFPGQGHLAGFLAIARLLARELPDAAVTVVSTPRNVAALRRSSSSAVDAGRQSSIGFHALPFVPADHGLPAGCESISSLPLPAFITLFEAFEALEPAFDAYLSGLRGGAGADVCVVADVFVAWTVGAARRHGCAHALFVSCGAFGTAIFHALWSHMPALLFGSDGALRLPEHPGVALRRSQLSPAFLLRGDLSDRWTAYYQRIIRHGHRTDAVLANTVEELEPTGLAMMRRALGEVVPVWPVGPLVRGGDDSAKSDDDIVLLRWLDSRPPSSVLYISFGSQNTIQPNQMMELAAALEATGRPFVWAVRPPVGFDIAGAFRDEWLPEGFDARARAGDRGVLVRGWAPQVRILAHAATGAFLSHCGWNSVLESLAHGVPVIGWPLAAEQFYNVRVLAEEWGVGVEVARGNLESSAVGRSEVAEAVETVMGNTAASAAMRRRVVEVQEVMRSA</sequence>
<proteinExistence type="inferred from homology"/>
<protein>
    <recommendedName>
        <fullName evidence="5">Glycosyltransferase</fullName>
        <ecNumber evidence="5">2.4.1.-</ecNumber>
    </recommendedName>
</protein>
<gene>
    <name evidence="7" type="ORF">PVAP13_9KG082100</name>
</gene>
<evidence type="ECO:0000256" key="3">
    <source>
        <dbReference type="ARBA" id="ARBA00022679"/>
    </source>
</evidence>
<evidence type="ECO:0000313" key="7">
    <source>
        <dbReference type="EMBL" id="KAG2547390.1"/>
    </source>
</evidence>
<dbReference type="InterPro" id="IPR035595">
    <property type="entry name" value="UDP_glycos_trans_CS"/>
</dbReference>
<dbReference type="EMBL" id="CM029053">
    <property type="protein sequence ID" value="KAG2547390.1"/>
    <property type="molecule type" value="Genomic_DNA"/>
</dbReference>
<keyword evidence="8" id="KW-1185">Reference proteome</keyword>
<keyword evidence="3 4" id="KW-0808">Transferase</keyword>
<organism evidence="7 8">
    <name type="scientific">Panicum virgatum</name>
    <name type="common">Blackwell switchgrass</name>
    <dbReference type="NCBI Taxonomy" id="38727"/>
    <lineage>
        <taxon>Eukaryota</taxon>
        <taxon>Viridiplantae</taxon>
        <taxon>Streptophyta</taxon>
        <taxon>Embryophyta</taxon>
        <taxon>Tracheophyta</taxon>
        <taxon>Spermatophyta</taxon>
        <taxon>Magnoliopsida</taxon>
        <taxon>Liliopsida</taxon>
        <taxon>Poales</taxon>
        <taxon>Poaceae</taxon>
        <taxon>PACMAD clade</taxon>
        <taxon>Panicoideae</taxon>
        <taxon>Panicodae</taxon>
        <taxon>Paniceae</taxon>
        <taxon>Panicinae</taxon>
        <taxon>Panicum</taxon>
        <taxon>Panicum sect. Hiantes</taxon>
    </lineage>
</organism>
<dbReference type="CDD" id="cd03784">
    <property type="entry name" value="GT1_Gtf-like"/>
    <property type="match status" value="1"/>
</dbReference>
<accession>A0A8T0NDA9</accession>
<evidence type="ECO:0000256" key="1">
    <source>
        <dbReference type="ARBA" id="ARBA00009995"/>
    </source>
</evidence>
<keyword evidence="2 4" id="KW-0328">Glycosyltransferase</keyword>
<dbReference type="FunFam" id="3.40.50.2000:FF:000103">
    <property type="entry name" value="Glycosyltransferase"/>
    <property type="match status" value="1"/>
</dbReference>
<dbReference type="InterPro" id="IPR058980">
    <property type="entry name" value="Glyco_transf_N"/>
</dbReference>
<name>A0A8T0NDA9_PANVG</name>
<dbReference type="InterPro" id="IPR002213">
    <property type="entry name" value="UDP_glucos_trans"/>
</dbReference>
<dbReference type="PANTHER" id="PTHR48047:SF107">
    <property type="entry name" value="UDP-GLYCOSYLTRANSFERASE 92A1-LIKE"/>
    <property type="match status" value="1"/>
</dbReference>
<evidence type="ECO:0000256" key="4">
    <source>
        <dbReference type="RuleBase" id="RU003718"/>
    </source>
</evidence>
<dbReference type="FunFam" id="3.40.50.2000:FF:000064">
    <property type="entry name" value="Glycosyltransferase"/>
    <property type="match status" value="1"/>
</dbReference>
<dbReference type="Pfam" id="PF00201">
    <property type="entry name" value="UDPGT"/>
    <property type="match status" value="1"/>
</dbReference>
<dbReference type="GO" id="GO:0035251">
    <property type="term" value="F:UDP-glucosyltransferase activity"/>
    <property type="evidence" value="ECO:0007669"/>
    <property type="project" value="TreeGrafter"/>
</dbReference>
<dbReference type="Gene3D" id="3.40.50.2000">
    <property type="entry name" value="Glycogen Phosphorylase B"/>
    <property type="match status" value="2"/>
</dbReference>
<dbReference type="Proteomes" id="UP000823388">
    <property type="component" value="Chromosome 9K"/>
</dbReference>